<organism evidence="2 3">
    <name type="scientific">Aspergillus ruber (strain CBS 135680)</name>
    <dbReference type="NCBI Taxonomy" id="1388766"/>
    <lineage>
        <taxon>Eukaryota</taxon>
        <taxon>Fungi</taxon>
        <taxon>Dikarya</taxon>
        <taxon>Ascomycota</taxon>
        <taxon>Pezizomycotina</taxon>
        <taxon>Eurotiomycetes</taxon>
        <taxon>Eurotiomycetidae</taxon>
        <taxon>Eurotiales</taxon>
        <taxon>Aspergillaceae</taxon>
        <taxon>Aspergillus</taxon>
        <taxon>Aspergillus subgen. Aspergillus</taxon>
    </lineage>
</organism>
<sequence length="90" mass="10187">MSDQTDIHLAMPEDVLTIHQLILDLASHQPSLHKVTATPDSLLKTPSFLNDPQTRRRLHSPYCTLSNPRDSLLRPRRHGPLPPRAALRIV</sequence>
<evidence type="ECO:0000256" key="1">
    <source>
        <dbReference type="SAM" id="MobiDB-lite"/>
    </source>
</evidence>
<evidence type="ECO:0000313" key="2">
    <source>
        <dbReference type="EMBL" id="EYE96646.1"/>
    </source>
</evidence>
<proteinExistence type="predicted"/>
<evidence type="ECO:0000313" key="3">
    <source>
        <dbReference type="Proteomes" id="UP000019804"/>
    </source>
</evidence>
<name>A0A017SIS3_ASPRC</name>
<gene>
    <name evidence="2" type="ORF">EURHEDRAFT_358157</name>
</gene>
<dbReference type="EMBL" id="KK088418">
    <property type="protein sequence ID" value="EYE96646.1"/>
    <property type="molecule type" value="Genomic_DNA"/>
</dbReference>
<dbReference type="AlphaFoldDB" id="A0A017SIS3"/>
<feature type="region of interest" description="Disordered" evidence="1">
    <location>
        <begin position="42"/>
        <end position="90"/>
    </location>
</feature>
<protein>
    <submittedName>
        <fullName evidence="2">Uncharacterized protein</fullName>
    </submittedName>
</protein>
<accession>A0A017SIS3</accession>
<dbReference type="Proteomes" id="UP000019804">
    <property type="component" value="Unassembled WGS sequence"/>
</dbReference>
<dbReference type="RefSeq" id="XP_040640334.1">
    <property type="nucleotide sequence ID" value="XM_040778476.1"/>
</dbReference>
<dbReference type="OrthoDB" id="7305308at2759"/>
<reference evidence="3" key="1">
    <citation type="journal article" date="2014" name="Nat. Commun.">
        <title>Genomic adaptations of the halophilic Dead Sea filamentous fungus Eurotium rubrum.</title>
        <authorList>
            <person name="Kis-Papo T."/>
            <person name="Weig A.R."/>
            <person name="Riley R."/>
            <person name="Persoh D."/>
            <person name="Salamov A."/>
            <person name="Sun H."/>
            <person name="Lipzen A."/>
            <person name="Wasser S.P."/>
            <person name="Rambold G."/>
            <person name="Grigoriev I.V."/>
            <person name="Nevo E."/>
        </authorList>
    </citation>
    <scope>NUCLEOTIDE SEQUENCE [LARGE SCALE GENOMIC DNA]</scope>
    <source>
        <strain evidence="3">CBS 135680</strain>
    </source>
</reference>
<dbReference type="HOGENOM" id="CLU_2440464_0_0_1"/>
<keyword evidence="3" id="KW-1185">Reference proteome</keyword>
<dbReference type="GeneID" id="63693600"/>